<protein>
    <recommendedName>
        <fullName evidence="8">Molybdenum cofactor guanylyltransferase</fullName>
        <shortName evidence="8">MoCo guanylyltransferase</shortName>
        <ecNumber evidence="8">2.7.7.77</ecNumber>
    </recommendedName>
    <alternativeName>
        <fullName evidence="8">GTP:molybdopterin guanylyltransferase</fullName>
    </alternativeName>
    <alternativeName>
        <fullName evidence="8">Mo-MPT guanylyltransferase</fullName>
    </alternativeName>
    <alternativeName>
        <fullName evidence="8">Molybdopterin guanylyltransferase</fullName>
    </alternativeName>
    <alternativeName>
        <fullName evidence="8">Molybdopterin-guanine dinucleotide synthase</fullName>
        <shortName evidence="8">MGD synthase</shortName>
    </alternativeName>
</protein>
<comment type="function">
    <text evidence="8">Transfers a GMP moiety from GTP to Mo-molybdopterin (Mo-MPT) cofactor (Moco or molybdenum cofactor) to form Mo-molybdopterin guanine dinucleotide (Mo-MGD) cofactor.</text>
</comment>
<evidence type="ECO:0000313" key="11">
    <source>
        <dbReference type="Proteomes" id="UP000642265"/>
    </source>
</evidence>
<name>A0A7V8BBL4_BRUAN</name>
<feature type="domain" description="MobA-like NTP transferase" evidence="9">
    <location>
        <begin position="4"/>
        <end position="164"/>
    </location>
</feature>
<comment type="subunit">
    <text evidence="8">Monomer.</text>
</comment>
<dbReference type="EMBL" id="JACZKO010000066">
    <property type="protein sequence ID" value="MBE0564000.1"/>
    <property type="molecule type" value="Genomic_DNA"/>
</dbReference>
<feature type="binding site" evidence="8">
    <location>
        <position position="24"/>
    </location>
    <ligand>
        <name>GTP</name>
        <dbReference type="ChEBI" id="CHEBI:37565"/>
    </ligand>
</feature>
<dbReference type="GO" id="GO:1902758">
    <property type="term" value="P:bis(molybdopterin guanine dinucleotide)molybdenum biosynthetic process"/>
    <property type="evidence" value="ECO:0007669"/>
    <property type="project" value="TreeGrafter"/>
</dbReference>
<comment type="subcellular location">
    <subcellularLocation>
        <location evidence="8">Cytoplasm</location>
    </subcellularLocation>
</comment>
<feature type="binding site" evidence="8">
    <location>
        <position position="103"/>
    </location>
    <ligand>
        <name>Mg(2+)</name>
        <dbReference type="ChEBI" id="CHEBI:18420"/>
    </ligand>
</feature>
<proteinExistence type="inferred from homology"/>
<organism evidence="10 11">
    <name type="scientific">Brucella anthropi</name>
    <name type="common">Ochrobactrum anthropi</name>
    <dbReference type="NCBI Taxonomy" id="529"/>
    <lineage>
        <taxon>Bacteria</taxon>
        <taxon>Pseudomonadati</taxon>
        <taxon>Pseudomonadota</taxon>
        <taxon>Alphaproteobacteria</taxon>
        <taxon>Hyphomicrobiales</taxon>
        <taxon>Brucellaceae</taxon>
        <taxon>Brucella/Ochrobactrum group</taxon>
        <taxon>Brucella</taxon>
    </lineage>
</organism>
<reference evidence="10" key="1">
    <citation type="submission" date="2020-09" db="EMBL/GenBank/DDBJ databases">
        <authorList>
            <person name="Dalcin Martins P."/>
        </authorList>
    </citation>
    <scope>NUCLEOTIDE SEQUENCE</scope>
    <source>
        <strain evidence="10">MAG47</strain>
    </source>
</reference>
<keyword evidence="5 8" id="KW-0460">Magnesium</keyword>
<comment type="caution">
    <text evidence="10">The sequence shown here is derived from an EMBL/GenBank/DDBJ whole genome shotgun (WGS) entry which is preliminary data.</text>
</comment>
<evidence type="ECO:0000256" key="8">
    <source>
        <dbReference type="HAMAP-Rule" id="MF_00316"/>
    </source>
</evidence>
<comment type="similarity">
    <text evidence="8">Belongs to the MobA family.</text>
</comment>
<dbReference type="GO" id="GO:0061603">
    <property type="term" value="F:molybdenum cofactor guanylyltransferase activity"/>
    <property type="evidence" value="ECO:0007669"/>
    <property type="project" value="UniProtKB-EC"/>
</dbReference>
<keyword evidence="6 8" id="KW-0342">GTP-binding</keyword>
<keyword evidence="1 8" id="KW-0963">Cytoplasm</keyword>
<evidence type="ECO:0000256" key="6">
    <source>
        <dbReference type="ARBA" id="ARBA00023134"/>
    </source>
</evidence>
<accession>A0A7V8BBL4</accession>
<dbReference type="GO" id="GO:0005525">
    <property type="term" value="F:GTP binding"/>
    <property type="evidence" value="ECO:0007669"/>
    <property type="project" value="UniProtKB-UniRule"/>
</dbReference>
<evidence type="ECO:0000256" key="5">
    <source>
        <dbReference type="ARBA" id="ARBA00022842"/>
    </source>
</evidence>
<dbReference type="InterPro" id="IPR013482">
    <property type="entry name" value="Molybde_CF_guanTrfase"/>
</dbReference>
<dbReference type="GO" id="GO:0046872">
    <property type="term" value="F:metal ion binding"/>
    <property type="evidence" value="ECO:0007669"/>
    <property type="project" value="UniProtKB-KW"/>
</dbReference>
<reference evidence="10" key="2">
    <citation type="submission" date="2020-10" db="EMBL/GenBank/DDBJ databases">
        <title>Enrichment of novel Verrucomicrobia, Bacteroidetes and Krumholzibacteria in an oxygen-limited, methane- and iron-fed bioreactor inoculated with Bothnian Sea sediments.</title>
        <authorList>
            <person name="Martins P.D."/>
            <person name="de Jong A."/>
            <person name="Lenstra W.K."/>
            <person name="van Helmond N.A.G.M."/>
            <person name="Slomp C.P."/>
            <person name="Jetten M.S.M."/>
            <person name="Welte C.U."/>
            <person name="Rasigraf O."/>
        </authorList>
    </citation>
    <scope>NUCLEOTIDE SEQUENCE</scope>
    <source>
        <strain evidence="10">MAG47</strain>
    </source>
</reference>
<comment type="catalytic activity">
    <reaction evidence="8">
        <text>Mo-molybdopterin + GTP + H(+) = Mo-molybdopterin guanine dinucleotide + diphosphate</text>
        <dbReference type="Rhea" id="RHEA:34243"/>
        <dbReference type="ChEBI" id="CHEBI:15378"/>
        <dbReference type="ChEBI" id="CHEBI:33019"/>
        <dbReference type="ChEBI" id="CHEBI:37565"/>
        <dbReference type="ChEBI" id="CHEBI:71302"/>
        <dbReference type="ChEBI" id="CHEBI:71310"/>
        <dbReference type="EC" id="2.7.7.77"/>
    </reaction>
</comment>
<feature type="binding site" evidence="8">
    <location>
        <position position="53"/>
    </location>
    <ligand>
        <name>GTP</name>
        <dbReference type="ChEBI" id="CHEBI:37565"/>
    </ligand>
</feature>
<feature type="binding site" evidence="8">
    <location>
        <begin position="7"/>
        <end position="9"/>
    </location>
    <ligand>
        <name>GTP</name>
        <dbReference type="ChEBI" id="CHEBI:37565"/>
    </ligand>
</feature>
<dbReference type="Proteomes" id="UP000642265">
    <property type="component" value="Unassembled WGS sequence"/>
</dbReference>
<feature type="binding site" evidence="8">
    <location>
        <position position="71"/>
    </location>
    <ligand>
        <name>GTP</name>
        <dbReference type="ChEBI" id="CHEBI:37565"/>
    </ligand>
</feature>
<dbReference type="EC" id="2.7.7.77" evidence="8"/>
<dbReference type="GO" id="GO:0005737">
    <property type="term" value="C:cytoplasm"/>
    <property type="evidence" value="ECO:0007669"/>
    <property type="project" value="UniProtKB-SubCell"/>
</dbReference>
<feature type="binding site" evidence="8">
    <location>
        <position position="103"/>
    </location>
    <ligand>
        <name>GTP</name>
        <dbReference type="ChEBI" id="CHEBI:37565"/>
    </ligand>
</feature>
<sequence>MIAGAIIAGGLSSRMQQGGVAGDKFLQPLGSTGTIISHVVRRIKPQVEALVINANSDDPRLTDLGVPVIKDLPAEHGGPLIGILTALTQQAQESSLLLTTAADTPFLPRDLADRLLARRNQTGARIVLASSLTRVHPIFGLWETGLADELTVWLTNTSRASVFAFAEHIGFETVDFPLVFVGDRPETYDPFFNINRPDDLVAARKLVEAME</sequence>
<dbReference type="RefSeq" id="WP_105529040.1">
    <property type="nucleotide sequence ID" value="NZ_CP044970.1"/>
</dbReference>
<dbReference type="PANTHER" id="PTHR19136:SF81">
    <property type="entry name" value="MOLYBDENUM COFACTOR GUANYLYLTRANSFERASE"/>
    <property type="match status" value="1"/>
</dbReference>
<keyword evidence="7 8" id="KW-0501">Molybdenum cofactor biosynthesis</keyword>
<dbReference type="AlphaFoldDB" id="A0A7V8BBL4"/>
<dbReference type="InterPro" id="IPR025877">
    <property type="entry name" value="MobA-like_NTP_Trfase"/>
</dbReference>
<keyword evidence="2 8" id="KW-0808">Transferase</keyword>
<dbReference type="Pfam" id="PF12804">
    <property type="entry name" value="NTP_transf_3"/>
    <property type="match status" value="1"/>
</dbReference>
<comment type="domain">
    <text evidence="8">The N-terminal domain determines nucleotide recognition and specific binding, while the C-terminal domain determines the specific binding to the target protein.</text>
</comment>
<keyword evidence="10" id="KW-0548">Nucleotidyltransferase</keyword>
<dbReference type="PANTHER" id="PTHR19136">
    <property type="entry name" value="MOLYBDENUM COFACTOR GUANYLYLTRANSFERASE"/>
    <property type="match status" value="1"/>
</dbReference>
<dbReference type="Gene3D" id="3.90.550.10">
    <property type="entry name" value="Spore Coat Polysaccharide Biosynthesis Protein SpsA, Chain A"/>
    <property type="match status" value="1"/>
</dbReference>
<gene>
    <name evidence="8" type="primary">mobA</name>
    <name evidence="10" type="ORF">IH622_24730</name>
</gene>
<evidence type="ECO:0000259" key="9">
    <source>
        <dbReference type="Pfam" id="PF12804"/>
    </source>
</evidence>
<dbReference type="CDD" id="cd02503">
    <property type="entry name" value="MobA"/>
    <property type="match status" value="1"/>
</dbReference>
<keyword evidence="4 8" id="KW-0547">Nucleotide-binding</keyword>
<evidence type="ECO:0000256" key="3">
    <source>
        <dbReference type="ARBA" id="ARBA00022723"/>
    </source>
</evidence>
<evidence type="ECO:0000313" key="10">
    <source>
        <dbReference type="EMBL" id="MBE0564000.1"/>
    </source>
</evidence>
<evidence type="ECO:0000256" key="2">
    <source>
        <dbReference type="ARBA" id="ARBA00022679"/>
    </source>
</evidence>
<evidence type="ECO:0000256" key="7">
    <source>
        <dbReference type="ARBA" id="ARBA00023150"/>
    </source>
</evidence>
<dbReference type="InterPro" id="IPR029044">
    <property type="entry name" value="Nucleotide-diphossugar_trans"/>
</dbReference>
<keyword evidence="3 8" id="KW-0479">Metal-binding</keyword>
<dbReference type="SUPFAM" id="SSF53448">
    <property type="entry name" value="Nucleotide-diphospho-sugar transferases"/>
    <property type="match status" value="1"/>
</dbReference>
<evidence type="ECO:0000256" key="1">
    <source>
        <dbReference type="ARBA" id="ARBA00022490"/>
    </source>
</evidence>
<evidence type="ECO:0000256" key="4">
    <source>
        <dbReference type="ARBA" id="ARBA00022741"/>
    </source>
</evidence>
<comment type="cofactor">
    <cofactor evidence="8">
        <name>Mg(2+)</name>
        <dbReference type="ChEBI" id="CHEBI:18420"/>
    </cofactor>
</comment>
<dbReference type="HAMAP" id="MF_00316">
    <property type="entry name" value="MobA"/>
    <property type="match status" value="1"/>
</dbReference>